<evidence type="ECO:0000256" key="6">
    <source>
        <dbReference type="PROSITE-ProRule" id="PRU00146"/>
    </source>
</evidence>
<dbReference type="AlphaFoldDB" id="A0A9W9EP16"/>
<keyword evidence="10" id="KW-1185">Reference proteome</keyword>
<dbReference type="InterPro" id="IPR019787">
    <property type="entry name" value="Znf_PHD-finger"/>
</dbReference>
<sequence length="306" mass="33564">MSPTISPTLKRSTTSVEDPELADRPGKRPKIAASKELPQEDAAVKNEDSAEEVLPATNTTRISRSGRAIKAPTAYAPSPAPVSTKRHKPGTRKRTTNIVCAKCDRGTSPKSNPIVFCDGCEATWHQKCHDPIISDEVITDEAKEWHCYACDRRRRRSNRGKLQESTAPVQQEVVLGPKDEANGAALKRAYFGSLTHIQLVDLLVDISFKHPELNIGPPNVLQKTVSPKAASPKVKADAEDEEGYRKHPRAGNGFALPQGPEDLDILQEDPESTTFSHLMNFPVAASAGQMWRDLKRAGNALFPTEF</sequence>
<dbReference type="PROSITE" id="PS01359">
    <property type="entry name" value="ZF_PHD_1"/>
    <property type="match status" value="1"/>
</dbReference>
<dbReference type="GO" id="GO:0045814">
    <property type="term" value="P:negative regulation of gene expression, epigenetic"/>
    <property type="evidence" value="ECO:0007669"/>
    <property type="project" value="TreeGrafter"/>
</dbReference>
<dbReference type="Proteomes" id="UP001149074">
    <property type="component" value="Unassembled WGS sequence"/>
</dbReference>
<keyword evidence="2" id="KW-0479">Metal-binding</keyword>
<evidence type="ECO:0000256" key="3">
    <source>
        <dbReference type="ARBA" id="ARBA00022771"/>
    </source>
</evidence>
<dbReference type="SMART" id="SM00249">
    <property type="entry name" value="PHD"/>
    <property type="match status" value="1"/>
</dbReference>
<name>A0A9W9EP16_9EURO</name>
<keyword evidence="4" id="KW-0862">Zinc</keyword>
<dbReference type="GeneID" id="81361609"/>
<evidence type="ECO:0000313" key="9">
    <source>
        <dbReference type="EMBL" id="KAJ5085368.1"/>
    </source>
</evidence>
<dbReference type="GO" id="GO:0008270">
    <property type="term" value="F:zinc ion binding"/>
    <property type="evidence" value="ECO:0007669"/>
    <property type="project" value="UniProtKB-KW"/>
</dbReference>
<dbReference type="InterPro" id="IPR011011">
    <property type="entry name" value="Znf_FYVE_PHD"/>
</dbReference>
<keyword evidence="5" id="KW-0539">Nucleus</keyword>
<keyword evidence="3 6" id="KW-0863">Zinc-finger</keyword>
<evidence type="ECO:0000256" key="2">
    <source>
        <dbReference type="ARBA" id="ARBA00022723"/>
    </source>
</evidence>
<accession>A0A9W9EP16</accession>
<evidence type="ECO:0000256" key="7">
    <source>
        <dbReference type="SAM" id="MobiDB-lite"/>
    </source>
</evidence>
<gene>
    <name evidence="9" type="ORF">N7532_010139</name>
</gene>
<feature type="compositionally biased region" description="Polar residues" evidence="7">
    <location>
        <begin position="1"/>
        <end position="16"/>
    </location>
</feature>
<reference evidence="9" key="1">
    <citation type="submission" date="2022-11" db="EMBL/GenBank/DDBJ databases">
        <authorList>
            <person name="Petersen C."/>
        </authorList>
    </citation>
    <scope>NUCLEOTIDE SEQUENCE</scope>
    <source>
        <strain evidence="9">IBT 30761</strain>
    </source>
</reference>
<feature type="region of interest" description="Disordered" evidence="7">
    <location>
        <begin position="219"/>
        <end position="266"/>
    </location>
</feature>
<dbReference type="GO" id="GO:0003677">
    <property type="term" value="F:DNA binding"/>
    <property type="evidence" value="ECO:0007669"/>
    <property type="project" value="TreeGrafter"/>
</dbReference>
<dbReference type="Gene3D" id="3.30.40.10">
    <property type="entry name" value="Zinc/RING finger domain, C3HC4 (zinc finger)"/>
    <property type="match status" value="1"/>
</dbReference>
<dbReference type="PANTHER" id="PTHR12628:SF10">
    <property type="entry name" value="HOMEOBOX DOMAIN-CONTAINING PROTEIN"/>
    <property type="match status" value="1"/>
</dbReference>
<dbReference type="OrthoDB" id="5863171at2759"/>
<evidence type="ECO:0000256" key="5">
    <source>
        <dbReference type="ARBA" id="ARBA00023242"/>
    </source>
</evidence>
<dbReference type="Pfam" id="PF00628">
    <property type="entry name" value="PHD"/>
    <property type="match status" value="1"/>
</dbReference>
<organism evidence="9 10">
    <name type="scientific">Penicillium argentinense</name>
    <dbReference type="NCBI Taxonomy" id="1131581"/>
    <lineage>
        <taxon>Eukaryota</taxon>
        <taxon>Fungi</taxon>
        <taxon>Dikarya</taxon>
        <taxon>Ascomycota</taxon>
        <taxon>Pezizomycotina</taxon>
        <taxon>Eurotiomycetes</taxon>
        <taxon>Eurotiomycetidae</taxon>
        <taxon>Eurotiales</taxon>
        <taxon>Aspergillaceae</taxon>
        <taxon>Penicillium</taxon>
    </lineage>
</organism>
<dbReference type="GO" id="GO:0003682">
    <property type="term" value="F:chromatin binding"/>
    <property type="evidence" value="ECO:0007669"/>
    <property type="project" value="TreeGrafter"/>
</dbReference>
<evidence type="ECO:0000256" key="4">
    <source>
        <dbReference type="ARBA" id="ARBA00022833"/>
    </source>
</evidence>
<dbReference type="PANTHER" id="PTHR12628">
    <property type="entry name" value="POLYCOMB-LIKE TRANSCRIPTION FACTOR"/>
    <property type="match status" value="1"/>
</dbReference>
<dbReference type="EMBL" id="JAPQKI010000010">
    <property type="protein sequence ID" value="KAJ5085368.1"/>
    <property type="molecule type" value="Genomic_DNA"/>
</dbReference>
<comment type="subcellular location">
    <subcellularLocation>
        <location evidence="1">Nucleus</location>
    </subcellularLocation>
</comment>
<dbReference type="InterPro" id="IPR019786">
    <property type="entry name" value="Zinc_finger_PHD-type_CS"/>
</dbReference>
<feature type="domain" description="PHD-type" evidence="8">
    <location>
        <begin position="97"/>
        <end position="153"/>
    </location>
</feature>
<dbReference type="SUPFAM" id="SSF57903">
    <property type="entry name" value="FYVE/PHD zinc finger"/>
    <property type="match status" value="1"/>
</dbReference>
<feature type="compositionally biased region" description="Basic residues" evidence="7">
    <location>
        <begin position="84"/>
        <end position="93"/>
    </location>
</feature>
<evidence type="ECO:0000259" key="8">
    <source>
        <dbReference type="PROSITE" id="PS50016"/>
    </source>
</evidence>
<dbReference type="InterPro" id="IPR013083">
    <property type="entry name" value="Znf_RING/FYVE/PHD"/>
</dbReference>
<evidence type="ECO:0000313" key="10">
    <source>
        <dbReference type="Proteomes" id="UP001149074"/>
    </source>
</evidence>
<dbReference type="PROSITE" id="PS50016">
    <property type="entry name" value="ZF_PHD_2"/>
    <property type="match status" value="1"/>
</dbReference>
<dbReference type="GO" id="GO:0005634">
    <property type="term" value="C:nucleus"/>
    <property type="evidence" value="ECO:0007669"/>
    <property type="project" value="UniProtKB-SubCell"/>
</dbReference>
<comment type="caution">
    <text evidence="9">The sequence shown here is derived from an EMBL/GenBank/DDBJ whole genome shotgun (WGS) entry which is preliminary data.</text>
</comment>
<reference evidence="9" key="2">
    <citation type="journal article" date="2023" name="IMA Fungus">
        <title>Comparative genomic study of the Penicillium genus elucidates a diverse pangenome and 15 lateral gene transfer events.</title>
        <authorList>
            <person name="Petersen C."/>
            <person name="Sorensen T."/>
            <person name="Nielsen M.R."/>
            <person name="Sondergaard T.E."/>
            <person name="Sorensen J.L."/>
            <person name="Fitzpatrick D.A."/>
            <person name="Frisvad J.C."/>
            <person name="Nielsen K.L."/>
        </authorList>
    </citation>
    <scope>NUCLEOTIDE SEQUENCE</scope>
    <source>
        <strain evidence="9">IBT 30761</strain>
    </source>
</reference>
<dbReference type="InterPro" id="IPR001965">
    <property type="entry name" value="Znf_PHD"/>
</dbReference>
<feature type="region of interest" description="Disordered" evidence="7">
    <location>
        <begin position="1"/>
        <end position="93"/>
    </location>
</feature>
<dbReference type="CDD" id="cd15502">
    <property type="entry name" value="PHD_Phf1p_Phf2p_like"/>
    <property type="match status" value="1"/>
</dbReference>
<dbReference type="RefSeq" id="XP_056470046.1">
    <property type="nucleotide sequence ID" value="XM_056622630.1"/>
</dbReference>
<evidence type="ECO:0000256" key="1">
    <source>
        <dbReference type="ARBA" id="ARBA00004123"/>
    </source>
</evidence>
<protein>
    <recommendedName>
        <fullName evidence="8">PHD-type domain-containing protein</fullName>
    </recommendedName>
</protein>
<proteinExistence type="predicted"/>